<proteinExistence type="predicted"/>
<name>A0A0G0FCJ1_9BACT</name>
<dbReference type="EMBL" id="LBSJ01000012">
    <property type="protein sequence ID" value="KKQ15667.1"/>
    <property type="molecule type" value="Genomic_DNA"/>
</dbReference>
<gene>
    <name evidence="1" type="ORF">US28_C0012G0004</name>
</gene>
<comment type="caution">
    <text evidence="1">The sequence shown here is derived from an EMBL/GenBank/DDBJ whole genome shotgun (WGS) entry which is preliminary data.</text>
</comment>
<sequence>MKEEEPVQRSNSQGNQYEIITVELFMGSIEEGKNSLRYRGPYVEINYSDITFEEHHVVETKLFPRTDQIALNFPTYNEYDKKLKKVYSWKKGGVITVEYVHGLAVGLIIHEAEDAMVEFGFLGSMLSPDKNREMNYYVQEACLDGGRSYPIDELLNPKYYGEYKRHGHN</sequence>
<evidence type="ECO:0000313" key="2">
    <source>
        <dbReference type="Proteomes" id="UP000034448"/>
    </source>
</evidence>
<dbReference type="AlphaFoldDB" id="A0A0G0FCJ1"/>
<organism evidence="1 2">
    <name type="scientific">Candidatus Daviesbacteria bacterium GW2011_GWA1_36_8</name>
    <dbReference type="NCBI Taxonomy" id="1618417"/>
    <lineage>
        <taxon>Bacteria</taxon>
        <taxon>Candidatus Daviesiibacteriota</taxon>
    </lineage>
</organism>
<accession>A0A0G0FCJ1</accession>
<dbReference type="Proteomes" id="UP000034448">
    <property type="component" value="Unassembled WGS sequence"/>
</dbReference>
<reference evidence="1 2" key="1">
    <citation type="journal article" date="2015" name="Nature">
        <title>rRNA introns, odd ribosomes, and small enigmatic genomes across a large radiation of phyla.</title>
        <authorList>
            <person name="Brown C.T."/>
            <person name="Hug L.A."/>
            <person name="Thomas B.C."/>
            <person name="Sharon I."/>
            <person name="Castelle C.J."/>
            <person name="Singh A."/>
            <person name="Wilkins M.J."/>
            <person name="Williams K.H."/>
            <person name="Banfield J.F."/>
        </authorList>
    </citation>
    <scope>NUCLEOTIDE SEQUENCE [LARGE SCALE GENOMIC DNA]</scope>
</reference>
<protein>
    <submittedName>
        <fullName evidence="1">Uncharacterized protein</fullName>
    </submittedName>
</protein>
<evidence type="ECO:0000313" key="1">
    <source>
        <dbReference type="EMBL" id="KKQ15667.1"/>
    </source>
</evidence>